<gene>
    <name evidence="1" type="primary">109</name>
    <name evidence="1" type="ORF">SEA_TYPHA_109</name>
</gene>
<name>A0A482JAP3_9CAUD</name>
<dbReference type="KEGG" id="vg:63743099"/>
<evidence type="ECO:0000313" key="1">
    <source>
        <dbReference type="EMBL" id="QBP29764.1"/>
    </source>
</evidence>
<organism evidence="1 2">
    <name type="scientific">Mycobacterium phage Typha</name>
    <dbReference type="NCBI Taxonomy" id="2517971"/>
    <lineage>
        <taxon>Viruses</taxon>
        <taxon>Duplodnaviria</taxon>
        <taxon>Heunggongvirae</taxon>
        <taxon>Uroviricota</taxon>
        <taxon>Caudoviricetes</taxon>
        <taxon>Typhavirus</taxon>
        <taxon>Typhavirus typha</taxon>
    </lineage>
</organism>
<dbReference type="RefSeq" id="YP_010049776.1">
    <property type="nucleotide sequence ID" value="NC_054393.1"/>
</dbReference>
<accession>A0A482JAP3</accession>
<reference evidence="1 2" key="1">
    <citation type="submission" date="2019-02" db="EMBL/GenBank/DDBJ databases">
        <authorList>
            <person name="Kanzanas C."/>
            <person name="Smith M.A."/>
            <person name="Zack K.M."/>
            <person name="Garlena R.A."/>
            <person name="Russell D.A."/>
            <person name="Pope W.H."/>
            <person name="Jacobs-Sera D."/>
            <person name="Hatfull G.F."/>
        </authorList>
    </citation>
    <scope>NUCLEOTIDE SEQUENCE [LARGE SCALE GENOMIC DNA]</scope>
</reference>
<sequence length="142" mass="15949">MTARLGQHQRALLHDMRLYRGNYWERPRTVGSARRFTRDDWLLMRGLHIRGLTTSTYRYAMLTDEGRRVADQIIAEVWGRDPIVVGDTIVLVIPDGPHHYRVRCGQHGVVTRGLTEGAAILASGGHVADHRSGFATPPALDI</sequence>
<dbReference type="GeneID" id="63743099"/>
<evidence type="ECO:0000313" key="2">
    <source>
        <dbReference type="Proteomes" id="UP000294565"/>
    </source>
</evidence>
<keyword evidence="2" id="KW-1185">Reference proteome</keyword>
<proteinExistence type="predicted"/>
<protein>
    <submittedName>
        <fullName evidence="1">Uncharacterized protein</fullName>
    </submittedName>
</protein>
<dbReference type="Proteomes" id="UP000294565">
    <property type="component" value="Segment"/>
</dbReference>
<dbReference type="EMBL" id="MK494099">
    <property type="protein sequence ID" value="QBP29764.1"/>
    <property type="molecule type" value="Genomic_DNA"/>
</dbReference>